<dbReference type="InterPro" id="IPR011990">
    <property type="entry name" value="TPR-like_helical_dom_sf"/>
</dbReference>
<evidence type="ECO:0000313" key="1">
    <source>
        <dbReference type="EMBL" id="SDG03985.1"/>
    </source>
</evidence>
<dbReference type="STRING" id="200378.SAMN05216553_10523"/>
<protein>
    <recommendedName>
        <fullName evidence="3">Tetratricopeptide repeat-containing protein</fullName>
    </recommendedName>
</protein>
<keyword evidence="2" id="KW-1185">Reference proteome</keyword>
<dbReference type="Gene3D" id="1.25.40.10">
    <property type="entry name" value="Tetratricopeptide repeat domain"/>
    <property type="match status" value="1"/>
</dbReference>
<dbReference type="AlphaFoldDB" id="A0A1G7QZR8"/>
<reference evidence="2" key="1">
    <citation type="submission" date="2016-10" db="EMBL/GenBank/DDBJ databases">
        <authorList>
            <person name="Varghese N."/>
            <person name="Submissions S."/>
        </authorList>
    </citation>
    <scope>NUCLEOTIDE SEQUENCE [LARGE SCALE GENOMIC DNA]</scope>
    <source>
        <strain evidence="2">CGMCC 4.3506</strain>
    </source>
</reference>
<evidence type="ECO:0008006" key="3">
    <source>
        <dbReference type="Google" id="ProtNLM"/>
    </source>
</evidence>
<evidence type="ECO:0000313" key="2">
    <source>
        <dbReference type="Proteomes" id="UP000199623"/>
    </source>
</evidence>
<dbReference type="EMBL" id="FNCC01000005">
    <property type="protein sequence ID" value="SDG03985.1"/>
    <property type="molecule type" value="Genomic_DNA"/>
</dbReference>
<proteinExistence type="predicted"/>
<dbReference type="RefSeq" id="WP_143035911.1">
    <property type="nucleotide sequence ID" value="NZ_FNCC01000005.1"/>
</dbReference>
<accession>A0A1G7QZR8</accession>
<name>A0A1G7QZR8_9PSEU</name>
<dbReference type="Proteomes" id="UP000199623">
    <property type="component" value="Unassembled WGS sequence"/>
</dbReference>
<sequence>MMFTGDPVPPGPDDGLLTEAVERLTAGDLDGALPLLHRVADSSSGDTRARALSNLAAVALDRGDVEESIRFARAAVDIASPDVREAATARLGCALLVAARYDEALAVLSEVDDSALAAHTRARALVALGRPAEAEPAARGALDLALVTAPALAPGALVTLALAVQATGDQEAGEHVRFAAELRTAAPAPPEREDLARFALGAGDLGTADRHYDLAAEQYAALGIEVRAAHCLLGRAAVAVRRTRLTKANRLLRKAAEALVRAGDDLALIECHTIHGRMLLQARLHRAADESFLAARALAVEHKAWHEVARVDAGRAEAALGSIGRLTRGSTRAERLRSALNLALPAALATDALRHRFAPGTARERWVRSVADPVLALALRIIAELGLTDLALEVLENKAAGVALDTGPSTPDSEALTFRSAYRMADTDEELPYAAAALTAGLRGGPDSAPVKGFAVPPAVQAIPSGESLLEPWIEAAQERYRLPVRSAERVRAW</sequence>
<organism evidence="1 2">
    <name type="scientific">Lentzea fradiae</name>
    <dbReference type="NCBI Taxonomy" id="200378"/>
    <lineage>
        <taxon>Bacteria</taxon>
        <taxon>Bacillati</taxon>
        <taxon>Actinomycetota</taxon>
        <taxon>Actinomycetes</taxon>
        <taxon>Pseudonocardiales</taxon>
        <taxon>Pseudonocardiaceae</taxon>
        <taxon>Lentzea</taxon>
    </lineage>
</organism>
<dbReference type="OrthoDB" id="3952776at2"/>
<dbReference type="SUPFAM" id="SSF48452">
    <property type="entry name" value="TPR-like"/>
    <property type="match status" value="1"/>
</dbReference>
<gene>
    <name evidence="1" type="ORF">SAMN05216553_10523</name>
</gene>